<dbReference type="InterPro" id="IPR052340">
    <property type="entry name" value="RNase_Y/CdgJ"/>
</dbReference>
<dbReference type="Pfam" id="PF08668">
    <property type="entry name" value="HDOD"/>
    <property type="match status" value="1"/>
</dbReference>
<evidence type="ECO:0000313" key="2">
    <source>
        <dbReference type="EMBL" id="GGI54558.1"/>
    </source>
</evidence>
<dbReference type="PANTHER" id="PTHR33525">
    <property type="match status" value="1"/>
</dbReference>
<gene>
    <name evidence="2" type="ORF">GCM10011430_17320</name>
</gene>
<dbReference type="PROSITE" id="PS51833">
    <property type="entry name" value="HDOD"/>
    <property type="match status" value="1"/>
</dbReference>
<protein>
    <submittedName>
        <fullName evidence="2">Diguanylate phosphodiesterase</fullName>
    </submittedName>
</protein>
<dbReference type="PIRSF" id="PIRSF003180">
    <property type="entry name" value="DiGMPpdiest_YuxH"/>
    <property type="match status" value="1"/>
</dbReference>
<sequence>MREPLLDAAKQIQGYELSWHDGGASGGMAGDDELQELLVFVVSQLQSDEAASLYGDGVLFFETTPAVIASDVVETLPAKGTVFRLSAADLSDSDTLNRVQELRQRGYGISLCNADELPLGSPLLSVVNYVEGPFGSEELHARTLARTDFKAAGVKIVARNLAGWEEFDACLATGMQAFLGNLYMQPRPGQERKELNSAQLIIVQLMEMVRQNADVRQLEDVMKRDAALSYKLFRYINNAGFGLGAEIQSLRHAVTMLGYSPLYRWLSLLLATASTNGHGAVLMQTAIVRGRFAELAAHGILPKNEAENLFVVGMFSLLDRLLGLPMAEVLAKVHLSDAVSQALLTREGIYGPFLALAEACEAGNGDISTMADALFISARRVNEAHLAALAWAQGIKL</sequence>
<accession>A0A8J3F9E1</accession>
<comment type="caution">
    <text evidence="2">The sequence shown here is derived from an EMBL/GenBank/DDBJ whole genome shotgun (WGS) entry which is preliminary data.</text>
</comment>
<dbReference type="Proteomes" id="UP000627205">
    <property type="component" value="Unassembled WGS sequence"/>
</dbReference>
<dbReference type="Gene3D" id="1.10.3210.10">
    <property type="entry name" value="Hypothetical protein af1432"/>
    <property type="match status" value="1"/>
</dbReference>
<dbReference type="AlphaFoldDB" id="A0A8J3F9E1"/>
<dbReference type="InterPro" id="IPR013976">
    <property type="entry name" value="HDOD"/>
</dbReference>
<dbReference type="PANTHER" id="PTHR33525:SF4">
    <property type="entry name" value="CYCLIC DI-GMP PHOSPHODIESTERASE CDGJ"/>
    <property type="match status" value="1"/>
</dbReference>
<dbReference type="InterPro" id="IPR014408">
    <property type="entry name" value="dGMP_Pdiesterase_EAL/HD-GYP"/>
</dbReference>
<reference evidence="2" key="1">
    <citation type="journal article" date="2014" name="Int. J. Syst. Evol. Microbiol.">
        <title>Complete genome sequence of Corynebacterium casei LMG S-19264T (=DSM 44701T), isolated from a smear-ripened cheese.</title>
        <authorList>
            <consortium name="US DOE Joint Genome Institute (JGI-PGF)"/>
            <person name="Walter F."/>
            <person name="Albersmeier A."/>
            <person name="Kalinowski J."/>
            <person name="Ruckert C."/>
        </authorList>
    </citation>
    <scope>NUCLEOTIDE SEQUENCE</scope>
    <source>
        <strain evidence="2">CCM 7664</strain>
    </source>
</reference>
<name>A0A8J3F9E1_9BURK</name>
<feature type="domain" description="HDOD" evidence="1">
    <location>
        <begin position="195"/>
        <end position="381"/>
    </location>
</feature>
<organism evidence="2 3">
    <name type="scientific">Oxalicibacterium solurbis</name>
    <dbReference type="NCBI Taxonomy" id="69280"/>
    <lineage>
        <taxon>Bacteria</taxon>
        <taxon>Pseudomonadati</taxon>
        <taxon>Pseudomonadota</taxon>
        <taxon>Betaproteobacteria</taxon>
        <taxon>Burkholderiales</taxon>
        <taxon>Oxalobacteraceae</taxon>
        <taxon>Oxalicibacterium</taxon>
    </lineage>
</organism>
<evidence type="ECO:0000259" key="1">
    <source>
        <dbReference type="PROSITE" id="PS51833"/>
    </source>
</evidence>
<evidence type="ECO:0000313" key="3">
    <source>
        <dbReference type="Proteomes" id="UP000627205"/>
    </source>
</evidence>
<dbReference type="EMBL" id="BMDP01000002">
    <property type="protein sequence ID" value="GGI54558.1"/>
    <property type="molecule type" value="Genomic_DNA"/>
</dbReference>
<reference evidence="2" key="2">
    <citation type="submission" date="2020-09" db="EMBL/GenBank/DDBJ databases">
        <authorList>
            <person name="Sun Q."/>
            <person name="Sedlacek I."/>
        </authorList>
    </citation>
    <scope>NUCLEOTIDE SEQUENCE</scope>
    <source>
        <strain evidence="2">CCM 7664</strain>
    </source>
</reference>
<dbReference type="SUPFAM" id="SSF109604">
    <property type="entry name" value="HD-domain/PDEase-like"/>
    <property type="match status" value="1"/>
</dbReference>
<proteinExistence type="predicted"/>
<keyword evidence="3" id="KW-1185">Reference proteome</keyword>